<dbReference type="Proteomes" id="UP000297244">
    <property type="component" value="Unassembled WGS sequence"/>
</dbReference>
<feature type="transmembrane region" description="Helical" evidence="1">
    <location>
        <begin position="72"/>
        <end position="91"/>
    </location>
</feature>
<comment type="caution">
    <text evidence="3">The sequence shown here is derived from an EMBL/GenBank/DDBJ whole genome shotgun (WGS) entry which is preliminary data.</text>
</comment>
<reference evidence="4 5" key="1">
    <citation type="submission" date="2019-03" db="EMBL/GenBank/DDBJ databases">
        <title>Thermus tengchongensis species for the arsenic transformation mechanism.</title>
        <authorList>
            <person name="Yuan G.C."/>
        </authorList>
    </citation>
    <scope>NUCLEOTIDE SEQUENCE [LARGE SCALE GENOMIC DNA]</scope>
    <source>
        <strain evidence="3 5">15W</strain>
        <strain evidence="2 4">15Y</strain>
    </source>
</reference>
<evidence type="ECO:0000313" key="3">
    <source>
        <dbReference type="EMBL" id="TFU26532.1"/>
    </source>
</evidence>
<evidence type="ECO:0000313" key="5">
    <source>
        <dbReference type="Proteomes" id="UP000297668"/>
    </source>
</evidence>
<accession>A0A4Y9FCF8</accession>
<feature type="transmembrane region" description="Helical" evidence="1">
    <location>
        <begin position="103"/>
        <end position="124"/>
    </location>
</feature>
<feature type="transmembrane region" description="Helical" evidence="1">
    <location>
        <begin position="131"/>
        <end position="151"/>
    </location>
</feature>
<sequence>MTPEALLAMRDPLGAPVHPLIAQILLVVTYVLHIFFVTTAIGSLLVGLYGLGRREENWQRLAKVAIRLSVQATGLGITMGIAPLLFVQVIYDPAWYTATTLMGLWTTLFIPVVALGYLFLYILYLRGNLAGVGYVALALLLLAGFTMHSLANAGLYPSRWVEWYAPGGVPDTTGVRFYGYDLPRFAALLFGQAALSLGVMLLLFAWYFRRREDVPRDFLAFVEGLSRGALRLGAVLFGGFGLLWALTQGRELGLALPVALVALVVAGLFYLHAPRAKAEGALGTLGLYLGALLLVGILREGMRVAALGRMGYSPLAYPFVWDWGSLLFFVATGLAAVPVTVYLAQVLYASGRSKEGGDPSSGVERFGDLGVRLLVGWFIFYLGLGLFVVVRNLGA</sequence>
<feature type="transmembrane region" description="Helical" evidence="1">
    <location>
        <begin position="20"/>
        <end position="51"/>
    </location>
</feature>
<name>A0A4Y9FCF8_9DEIN</name>
<dbReference type="RefSeq" id="WP_038043956.1">
    <property type="nucleotide sequence ID" value="NZ_ML214256.1"/>
</dbReference>
<dbReference type="EMBL" id="SJZF01000008">
    <property type="protein sequence ID" value="TFU26532.1"/>
    <property type="molecule type" value="Genomic_DNA"/>
</dbReference>
<feature type="transmembrane region" description="Helical" evidence="1">
    <location>
        <begin position="185"/>
        <end position="208"/>
    </location>
</feature>
<keyword evidence="1" id="KW-1133">Transmembrane helix</keyword>
<dbReference type="Proteomes" id="UP000297668">
    <property type="component" value="Unassembled WGS sequence"/>
</dbReference>
<protein>
    <submittedName>
        <fullName evidence="3">Uncharacterized protein</fullName>
    </submittedName>
</protein>
<feature type="transmembrane region" description="Helical" evidence="1">
    <location>
        <begin position="285"/>
        <end position="306"/>
    </location>
</feature>
<feature type="transmembrane region" description="Helical" evidence="1">
    <location>
        <begin position="229"/>
        <end position="246"/>
    </location>
</feature>
<dbReference type="STRING" id="1449357.GCA_000744175_02639"/>
<evidence type="ECO:0000313" key="2">
    <source>
        <dbReference type="EMBL" id="TFU15055.1"/>
    </source>
</evidence>
<gene>
    <name evidence="2" type="ORF">E0489_10655</name>
    <name evidence="3" type="ORF">E0687_05875</name>
</gene>
<dbReference type="OrthoDB" id="9810382at2"/>
<feature type="transmembrane region" description="Helical" evidence="1">
    <location>
        <begin position="326"/>
        <end position="348"/>
    </location>
</feature>
<keyword evidence="1" id="KW-0812">Transmembrane</keyword>
<evidence type="ECO:0000313" key="4">
    <source>
        <dbReference type="Proteomes" id="UP000297244"/>
    </source>
</evidence>
<keyword evidence="1" id="KW-0472">Membrane</keyword>
<keyword evidence="4" id="KW-1185">Reference proteome</keyword>
<organism evidence="3 5">
    <name type="scientific">Thermus tengchongensis</name>
    <dbReference type="NCBI Taxonomy" id="1214928"/>
    <lineage>
        <taxon>Bacteria</taxon>
        <taxon>Thermotogati</taxon>
        <taxon>Deinococcota</taxon>
        <taxon>Deinococci</taxon>
        <taxon>Thermales</taxon>
        <taxon>Thermaceae</taxon>
        <taxon>Thermus</taxon>
    </lineage>
</organism>
<proteinExistence type="predicted"/>
<feature type="transmembrane region" description="Helical" evidence="1">
    <location>
        <begin position="369"/>
        <end position="390"/>
    </location>
</feature>
<dbReference type="AlphaFoldDB" id="A0A4Y9FCF8"/>
<feature type="transmembrane region" description="Helical" evidence="1">
    <location>
        <begin position="252"/>
        <end position="273"/>
    </location>
</feature>
<dbReference type="EMBL" id="SKBL01000021">
    <property type="protein sequence ID" value="TFU15055.1"/>
    <property type="molecule type" value="Genomic_DNA"/>
</dbReference>
<evidence type="ECO:0000256" key="1">
    <source>
        <dbReference type="SAM" id="Phobius"/>
    </source>
</evidence>